<keyword evidence="3" id="KW-1185">Reference proteome</keyword>
<sequence length="126" mass="13735">MLSERVRSYVSLALIVGLVYGGVQLLQGRHKDQQAQALRAAAKPGDIVMLSSQTCPYCERAREWMSEQQVPFKECMIETDAACLAEFQARGGLGTPTMVVRGRTVVGFDPKRVAEILSLPRAAVPG</sequence>
<evidence type="ECO:0000259" key="1">
    <source>
        <dbReference type="Pfam" id="PF00462"/>
    </source>
</evidence>
<evidence type="ECO:0000313" key="2">
    <source>
        <dbReference type="EMBL" id="MDY0746494.1"/>
    </source>
</evidence>
<evidence type="ECO:0000313" key="3">
    <source>
        <dbReference type="Proteomes" id="UP001285263"/>
    </source>
</evidence>
<reference evidence="2 3" key="1">
    <citation type="submission" date="2023-11" db="EMBL/GenBank/DDBJ databases">
        <title>Paucibacter sp. nov., isolated from fresh soil in Korea.</title>
        <authorList>
            <person name="Le N.T.T."/>
        </authorList>
    </citation>
    <scope>NUCLEOTIDE SEQUENCE [LARGE SCALE GENOMIC DNA]</scope>
    <source>
        <strain evidence="2 3">R3-3</strain>
    </source>
</reference>
<name>A0ABU5DJN0_9BURK</name>
<comment type="caution">
    <text evidence="2">The sequence shown here is derived from an EMBL/GenBank/DDBJ whole genome shotgun (WGS) entry which is preliminary data.</text>
</comment>
<dbReference type="PROSITE" id="PS51354">
    <property type="entry name" value="GLUTAREDOXIN_2"/>
    <property type="match status" value="1"/>
</dbReference>
<dbReference type="EMBL" id="JAXCLA010000006">
    <property type="protein sequence ID" value="MDY0746494.1"/>
    <property type="molecule type" value="Genomic_DNA"/>
</dbReference>
<dbReference type="SUPFAM" id="SSF52833">
    <property type="entry name" value="Thioredoxin-like"/>
    <property type="match status" value="1"/>
</dbReference>
<dbReference type="Gene3D" id="3.40.30.10">
    <property type="entry name" value="Glutaredoxin"/>
    <property type="match status" value="1"/>
</dbReference>
<proteinExistence type="predicted"/>
<dbReference type="InterPro" id="IPR002109">
    <property type="entry name" value="Glutaredoxin"/>
</dbReference>
<gene>
    <name evidence="2" type="ORF">SNE35_18420</name>
</gene>
<dbReference type="CDD" id="cd02976">
    <property type="entry name" value="NrdH"/>
    <property type="match status" value="1"/>
</dbReference>
<dbReference type="Pfam" id="PF00462">
    <property type="entry name" value="Glutaredoxin"/>
    <property type="match status" value="1"/>
</dbReference>
<dbReference type="RefSeq" id="WP_320424428.1">
    <property type="nucleotide sequence ID" value="NZ_JAXCLA010000006.1"/>
</dbReference>
<protein>
    <submittedName>
        <fullName evidence="2">Glutaredoxin family protein</fullName>
    </submittedName>
</protein>
<dbReference type="InterPro" id="IPR036249">
    <property type="entry name" value="Thioredoxin-like_sf"/>
</dbReference>
<organism evidence="2 3">
    <name type="scientific">Roseateles agri</name>
    <dbReference type="NCBI Taxonomy" id="3098619"/>
    <lineage>
        <taxon>Bacteria</taxon>
        <taxon>Pseudomonadati</taxon>
        <taxon>Pseudomonadota</taxon>
        <taxon>Betaproteobacteria</taxon>
        <taxon>Burkholderiales</taxon>
        <taxon>Sphaerotilaceae</taxon>
        <taxon>Roseateles</taxon>
    </lineage>
</organism>
<feature type="domain" description="Glutaredoxin" evidence="1">
    <location>
        <begin position="47"/>
        <end position="103"/>
    </location>
</feature>
<dbReference type="Proteomes" id="UP001285263">
    <property type="component" value="Unassembled WGS sequence"/>
</dbReference>
<accession>A0ABU5DJN0</accession>